<feature type="region of interest" description="Disordered" evidence="1">
    <location>
        <begin position="392"/>
        <end position="512"/>
    </location>
</feature>
<evidence type="ECO:0000313" key="4">
    <source>
        <dbReference type="EMBL" id="KAL3759917.1"/>
    </source>
</evidence>
<dbReference type="SUPFAM" id="SSF54236">
    <property type="entry name" value="Ubiquitin-like"/>
    <property type="match status" value="1"/>
</dbReference>
<dbReference type="EMBL" id="JALLBG020000196">
    <property type="protein sequence ID" value="KAL3759917.1"/>
    <property type="molecule type" value="Genomic_DNA"/>
</dbReference>
<feature type="compositionally biased region" description="Low complexity" evidence="1">
    <location>
        <begin position="31"/>
        <end position="55"/>
    </location>
</feature>
<dbReference type="Pfam" id="PF13373">
    <property type="entry name" value="Dsc3_C"/>
    <property type="match status" value="2"/>
</dbReference>
<protein>
    <recommendedName>
        <fullName evidence="3">DSC E3 ubiquitin ligase complex subunit 3 C-terminal domain-containing protein</fullName>
    </recommendedName>
</protein>
<reference evidence="4 5" key="1">
    <citation type="submission" date="2024-10" db="EMBL/GenBank/DDBJ databases">
        <title>Updated reference genomes for cyclostephanoid diatoms.</title>
        <authorList>
            <person name="Roberts W.R."/>
            <person name="Alverson A.J."/>
        </authorList>
    </citation>
    <scope>NUCLEOTIDE SEQUENCE [LARGE SCALE GENOMIC DNA]</scope>
    <source>
        <strain evidence="4 5">AJA232-27</strain>
    </source>
</reference>
<evidence type="ECO:0000259" key="3">
    <source>
        <dbReference type="Pfam" id="PF13373"/>
    </source>
</evidence>
<gene>
    <name evidence="4" type="ORF">ACHAWU_007661</name>
</gene>
<proteinExistence type="predicted"/>
<keyword evidence="2" id="KW-0472">Membrane</keyword>
<feature type="region of interest" description="Disordered" evidence="1">
    <location>
        <begin position="299"/>
        <end position="344"/>
    </location>
</feature>
<feature type="compositionally biased region" description="Low complexity" evidence="1">
    <location>
        <begin position="498"/>
        <end position="512"/>
    </location>
</feature>
<feature type="region of interest" description="Disordered" evidence="1">
    <location>
        <begin position="81"/>
        <end position="112"/>
    </location>
</feature>
<accession>A0ABD3M8I7</accession>
<keyword evidence="2" id="KW-0812">Transmembrane</keyword>
<dbReference type="AlphaFoldDB" id="A0ABD3M8I7"/>
<feature type="transmembrane region" description="Helical" evidence="2">
    <location>
        <begin position="641"/>
        <end position="660"/>
    </location>
</feature>
<feature type="domain" description="DSC E3 ubiquitin ligase complex subunit 3 C-terminal" evidence="3">
    <location>
        <begin position="506"/>
        <end position="686"/>
    </location>
</feature>
<feature type="domain" description="DSC E3 ubiquitin ligase complex subunit 3 C-terminal" evidence="3">
    <location>
        <begin position="349"/>
        <end position="376"/>
    </location>
</feature>
<dbReference type="InterPro" id="IPR029071">
    <property type="entry name" value="Ubiquitin-like_domsf"/>
</dbReference>
<comment type="caution">
    <text evidence="4">The sequence shown here is derived from an EMBL/GenBank/DDBJ whole genome shotgun (WGS) entry which is preliminary data.</text>
</comment>
<feature type="compositionally biased region" description="Low complexity" evidence="1">
    <location>
        <begin position="88"/>
        <end position="112"/>
    </location>
</feature>
<feature type="compositionally biased region" description="Basic residues" evidence="1">
    <location>
        <begin position="1"/>
        <end position="10"/>
    </location>
</feature>
<name>A0ABD3M8I7_9STRA</name>
<sequence>MTLFSHHHPLQRGAGAVDDDEKGSHHADSHQQSQPPLLASSSPQRLIDSPSQHPSMSPPSPSPSPPLINTTAQHEKISKMTTTVGERSTTTNNATANNSNNDTTTTSTSSSSFQIRIKVNDGKSTTDLLLPNINPTTMNVGQLKQRILEQQKLKHPPAAAAAVTAAVTVDLEQQHYYLRLIVRGKMMAPDSTPLHQFGVEQNDVVHAVLLAVGGGGGGANANGSGSVGAETIGGFGGADRRGPIVVRVGGGQQARALRRLNNELGGAAGGGMGVGLVQRSAGGSSRGGRSQSLWRRIGIDATNNNNQNDDSEDEDEDDDDDDHEANNEVDLEMGNNRRRGRRNRRGERRGFDRLRSTGMSREEVMAIRSYFASSVDRYIERRRAMMRAAATHFSNSRRSRMRERRGDGNIANGPSGATVGDVGAGGRGGGASSSSSRSRRRTSTGESTNSLLDTAEDEDEDEVDGSGGNVEVERVEQDGRSRDNLIIEGGSSGGGRTESGTANQATSTPTATTTFEGEEIFNDRLRMEDEWMAAQGPFSEFRMNLNTSNPLLMAAITQGMNATGGSLDATAPLGLFSRSRNLGLYRGLVSSNDDGTGDDDDEMFSGAFTPSGAFVHSNNIGSDAYRRYAGPLSSAGTEKDLVWGFLLGFFVGFIMLFWVWMPSVPHRQKIGIILGISAQLGINLLRKSGRGEDAM</sequence>
<evidence type="ECO:0000256" key="2">
    <source>
        <dbReference type="SAM" id="Phobius"/>
    </source>
</evidence>
<keyword evidence="2" id="KW-1133">Transmembrane helix</keyword>
<feature type="compositionally biased region" description="Pro residues" evidence="1">
    <location>
        <begin position="56"/>
        <end position="66"/>
    </location>
</feature>
<feature type="compositionally biased region" description="Acidic residues" evidence="1">
    <location>
        <begin position="309"/>
        <end position="331"/>
    </location>
</feature>
<keyword evidence="5" id="KW-1185">Reference proteome</keyword>
<feature type="compositionally biased region" description="Acidic residues" evidence="1">
    <location>
        <begin position="454"/>
        <end position="464"/>
    </location>
</feature>
<organism evidence="4 5">
    <name type="scientific">Discostella pseudostelligera</name>
    <dbReference type="NCBI Taxonomy" id="259834"/>
    <lineage>
        <taxon>Eukaryota</taxon>
        <taxon>Sar</taxon>
        <taxon>Stramenopiles</taxon>
        <taxon>Ochrophyta</taxon>
        <taxon>Bacillariophyta</taxon>
        <taxon>Coscinodiscophyceae</taxon>
        <taxon>Thalassiosirophycidae</taxon>
        <taxon>Stephanodiscales</taxon>
        <taxon>Stephanodiscaceae</taxon>
        <taxon>Discostella</taxon>
    </lineage>
</organism>
<evidence type="ECO:0000256" key="1">
    <source>
        <dbReference type="SAM" id="MobiDB-lite"/>
    </source>
</evidence>
<feature type="compositionally biased region" description="Gly residues" evidence="1">
    <location>
        <begin position="422"/>
        <end position="431"/>
    </location>
</feature>
<feature type="region of interest" description="Disordered" evidence="1">
    <location>
        <begin position="1"/>
        <end position="69"/>
    </location>
</feature>
<dbReference type="Gene3D" id="3.10.20.90">
    <property type="entry name" value="Phosphatidylinositol 3-kinase Catalytic Subunit, Chain A, domain 1"/>
    <property type="match status" value="1"/>
</dbReference>
<feature type="compositionally biased region" description="Basic and acidic residues" evidence="1">
    <location>
        <begin position="471"/>
        <end position="485"/>
    </location>
</feature>
<dbReference type="Proteomes" id="UP001530293">
    <property type="component" value="Unassembled WGS sequence"/>
</dbReference>
<dbReference type="InterPro" id="IPR025390">
    <property type="entry name" value="Dsc3_C"/>
</dbReference>
<evidence type="ECO:0000313" key="5">
    <source>
        <dbReference type="Proteomes" id="UP001530293"/>
    </source>
</evidence>